<dbReference type="FunFam" id="3.40.50.2000:FF:000029">
    <property type="entry name" value="Sterol 3-beta-glucosyltransferase"/>
    <property type="match status" value="1"/>
</dbReference>
<reference evidence="5 6" key="3">
    <citation type="journal article" date="2017" name="G3 (Bethesda)">
        <title>Comparative analysis highlights variable genome content of wheat rusts and divergence of the mating loci.</title>
        <authorList>
            <person name="Cuomo C.A."/>
            <person name="Bakkeren G."/>
            <person name="Khalil H.B."/>
            <person name="Panwar V."/>
            <person name="Joly D."/>
            <person name="Linning R."/>
            <person name="Sakthikumar S."/>
            <person name="Song X."/>
            <person name="Adiconis X."/>
            <person name="Fan L."/>
            <person name="Goldberg J.M."/>
            <person name="Levin J.Z."/>
            <person name="Young S."/>
            <person name="Zeng Q."/>
            <person name="Anikster Y."/>
            <person name="Bruce M."/>
            <person name="Wang M."/>
            <person name="Yin C."/>
            <person name="McCallum B."/>
            <person name="Szabo L.J."/>
            <person name="Hulbert S."/>
            <person name="Chen X."/>
            <person name="Fellers J.P."/>
        </authorList>
    </citation>
    <scope>NUCLEOTIDE SEQUENCE</scope>
    <source>
        <strain evidence="5">isolate 1-1 / race 1 (BBBD)</strain>
        <strain evidence="6">Isolate 1-1 / race 1 (BBBD)</strain>
    </source>
</reference>
<proteinExistence type="predicted"/>
<dbReference type="InterPro" id="IPR002213">
    <property type="entry name" value="UDP_glucos_trans"/>
</dbReference>
<dbReference type="InterPro" id="IPR050426">
    <property type="entry name" value="Glycosyltransferase_28"/>
</dbReference>
<reference evidence="4" key="1">
    <citation type="submission" date="2009-11" db="EMBL/GenBank/DDBJ databases">
        <authorList>
            <consortium name="The Broad Institute Genome Sequencing Platform"/>
            <person name="Ward D."/>
            <person name="Feldgarden M."/>
            <person name="Earl A."/>
            <person name="Young S.K."/>
            <person name="Zeng Q."/>
            <person name="Koehrsen M."/>
            <person name="Alvarado L."/>
            <person name="Berlin A."/>
            <person name="Bochicchio J."/>
            <person name="Borenstein D."/>
            <person name="Chapman S.B."/>
            <person name="Chen Z."/>
            <person name="Engels R."/>
            <person name="Freedman E."/>
            <person name="Gellesch M."/>
            <person name="Goldberg J."/>
            <person name="Griggs A."/>
            <person name="Gujja S."/>
            <person name="Heilman E."/>
            <person name="Heiman D."/>
            <person name="Hepburn T."/>
            <person name="Howarth C."/>
            <person name="Jen D."/>
            <person name="Larson L."/>
            <person name="Lewis B."/>
            <person name="Mehta T."/>
            <person name="Park D."/>
            <person name="Pearson M."/>
            <person name="Roberts A."/>
            <person name="Saif S."/>
            <person name="Shea T."/>
            <person name="Shenoy N."/>
            <person name="Sisk P."/>
            <person name="Stolte C."/>
            <person name="Sykes S."/>
            <person name="Thomson T."/>
            <person name="Walk T."/>
            <person name="White J."/>
            <person name="Yandava C."/>
            <person name="Izard J."/>
            <person name="Baranova O.V."/>
            <person name="Blanton J.M."/>
            <person name="Tanner A.C."/>
            <person name="Dewhirst F.E."/>
            <person name="Haas B."/>
            <person name="Nusbaum C."/>
            <person name="Birren B."/>
        </authorList>
    </citation>
    <scope>NUCLEOTIDE SEQUENCE [LARGE SCALE GENOMIC DNA]</scope>
    <source>
        <strain evidence="4">1-1 BBBD Race 1</strain>
    </source>
</reference>
<dbReference type="Proteomes" id="UP000005240">
    <property type="component" value="Unassembled WGS sequence"/>
</dbReference>
<sequence>MRAGRTTEFFFSILLLLNLLCLSVPSPSLIESSVGSLDAAPKSASIKLLDSDNRLNPTDPAIKSNSDSKRITCLTIGSRGDVQPYIALCQGLIAQGHTCTIATHEKFRDWIQQNGIRFRSVAGDPEELIKHCTANNMKSISFWTQGKKQFGKWFENLLTSSWEACQGCDLLIESPSAMAGVHIAQALNIPYIRAFTMPWTKNGRYPHAMAAMGNYWGGWMNKLSYKLFDGITWLLTQKQINLWRETYLGLRRTKLAELKLSEVPFLYNFSPHVAPRPTDWGPLVQVTGYWYVKPEEREANAEEVRIQKAIEKAKEKHKKIVYIGFGSIIVPDPKEMTDAIIGAVQDSNVFAIISGGWTAGAAEGAVKGATEGATRGATKVTTEGPTEAAKEVFKQAENDEEDSAYMQREIRKLSGSMLYVDSVAHDWLFPQISAALHHGGAGTTAASIRGKHLRA</sequence>
<evidence type="ECO:0000313" key="5">
    <source>
        <dbReference type="EnsemblFungi" id="PTTG_28716-t43_1-p1"/>
    </source>
</evidence>
<dbReference type="Pfam" id="PF03033">
    <property type="entry name" value="Glyco_transf_28"/>
    <property type="match status" value="1"/>
</dbReference>
<dbReference type="EnsemblFungi" id="PTTG_28716-t43_1">
    <property type="protein sequence ID" value="PTTG_28716-t43_1-p1"/>
    <property type="gene ID" value="PTTG_28716"/>
</dbReference>
<evidence type="ECO:0000259" key="3">
    <source>
        <dbReference type="Pfam" id="PF03033"/>
    </source>
</evidence>
<dbReference type="OrthoDB" id="2506681at2759"/>
<keyword evidence="1" id="KW-0808">Transferase</keyword>
<dbReference type="VEuPathDB" id="FungiDB:PTTG_28716"/>
<dbReference type="GO" id="GO:0016125">
    <property type="term" value="P:sterol metabolic process"/>
    <property type="evidence" value="ECO:0007669"/>
    <property type="project" value="TreeGrafter"/>
</dbReference>
<protein>
    <submittedName>
        <fullName evidence="5">Glyco_transf_28 domain-containing protein</fullName>
    </submittedName>
</protein>
<dbReference type="InterPro" id="IPR004276">
    <property type="entry name" value="GlycoTrans_28_N"/>
</dbReference>
<dbReference type="EMBL" id="ADAS02000131">
    <property type="protein sequence ID" value="OAV89337.1"/>
    <property type="molecule type" value="Genomic_DNA"/>
</dbReference>
<evidence type="ECO:0000313" key="6">
    <source>
        <dbReference type="Proteomes" id="UP000005240"/>
    </source>
</evidence>
<dbReference type="Gene3D" id="3.40.50.2000">
    <property type="entry name" value="Glycogen Phosphorylase B"/>
    <property type="match status" value="2"/>
</dbReference>
<feature type="chain" id="PRO_5008109687" evidence="2">
    <location>
        <begin position="24"/>
        <end position="455"/>
    </location>
</feature>
<accession>A0A180G9H6</accession>
<name>A0A180G9H6_PUCT1</name>
<keyword evidence="6" id="KW-1185">Reference proteome</keyword>
<feature type="domain" description="Glycosyltransferase family 28 N-terminal" evidence="3">
    <location>
        <begin position="71"/>
        <end position="202"/>
    </location>
</feature>
<dbReference type="SUPFAM" id="SSF53756">
    <property type="entry name" value="UDP-Glycosyltransferase/glycogen phosphorylase"/>
    <property type="match status" value="1"/>
</dbReference>
<dbReference type="PANTHER" id="PTHR48050:SF25">
    <property type="entry name" value="STEROL 3-BETA-GLUCOSYLTRANSFERASE"/>
    <property type="match status" value="1"/>
</dbReference>
<feature type="signal peptide" evidence="2">
    <location>
        <begin position="1"/>
        <end position="23"/>
    </location>
</feature>
<dbReference type="STRING" id="630390.A0A180G9H6"/>
<keyword evidence="2" id="KW-0732">Signal</keyword>
<dbReference type="GO" id="GO:0016906">
    <property type="term" value="F:sterol 3-beta-glucosyltransferase activity"/>
    <property type="evidence" value="ECO:0007669"/>
    <property type="project" value="UniProtKB-ARBA"/>
</dbReference>
<reference evidence="5" key="4">
    <citation type="submission" date="2025-05" db="UniProtKB">
        <authorList>
            <consortium name="EnsemblFungi"/>
        </authorList>
    </citation>
    <scope>IDENTIFICATION</scope>
    <source>
        <strain evidence="5">isolate 1-1 / race 1 (BBBD)</strain>
    </source>
</reference>
<evidence type="ECO:0000256" key="1">
    <source>
        <dbReference type="ARBA" id="ARBA00022679"/>
    </source>
</evidence>
<evidence type="ECO:0000256" key="2">
    <source>
        <dbReference type="SAM" id="SignalP"/>
    </source>
</evidence>
<evidence type="ECO:0000313" key="4">
    <source>
        <dbReference type="EMBL" id="OAV89337.1"/>
    </source>
</evidence>
<reference evidence="4" key="2">
    <citation type="submission" date="2016-05" db="EMBL/GenBank/DDBJ databases">
        <title>Comparative analysis highlights variable genome content of wheat rusts and divergence of the mating loci.</title>
        <authorList>
            <person name="Cuomo C.A."/>
            <person name="Bakkeren G."/>
            <person name="Szabo L."/>
            <person name="Khalil H."/>
            <person name="Joly D."/>
            <person name="Goldberg J."/>
            <person name="Young S."/>
            <person name="Zeng Q."/>
            <person name="Fellers J."/>
        </authorList>
    </citation>
    <scope>NUCLEOTIDE SEQUENCE [LARGE SCALE GENOMIC DNA]</scope>
    <source>
        <strain evidence="4">1-1 BBBD Race 1</strain>
    </source>
</reference>
<organism evidence="4">
    <name type="scientific">Puccinia triticina (isolate 1-1 / race 1 (BBBD))</name>
    <name type="common">Brown leaf rust fungus</name>
    <dbReference type="NCBI Taxonomy" id="630390"/>
    <lineage>
        <taxon>Eukaryota</taxon>
        <taxon>Fungi</taxon>
        <taxon>Dikarya</taxon>
        <taxon>Basidiomycota</taxon>
        <taxon>Pucciniomycotina</taxon>
        <taxon>Pucciniomycetes</taxon>
        <taxon>Pucciniales</taxon>
        <taxon>Pucciniaceae</taxon>
        <taxon>Puccinia</taxon>
    </lineage>
</organism>
<dbReference type="CDD" id="cd03784">
    <property type="entry name" value="GT1_Gtf-like"/>
    <property type="match status" value="1"/>
</dbReference>
<dbReference type="PANTHER" id="PTHR48050">
    <property type="entry name" value="STEROL 3-BETA-GLUCOSYLTRANSFERASE"/>
    <property type="match status" value="1"/>
</dbReference>
<dbReference type="AlphaFoldDB" id="A0A180G9H6"/>
<dbReference type="GO" id="GO:0005975">
    <property type="term" value="P:carbohydrate metabolic process"/>
    <property type="evidence" value="ECO:0007669"/>
    <property type="project" value="InterPro"/>
</dbReference>
<gene>
    <name evidence="4" type="ORF">PTTG_28716</name>
</gene>